<evidence type="ECO:0000256" key="7">
    <source>
        <dbReference type="ARBA" id="ARBA00022989"/>
    </source>
</evidence>
<evidence type="ECO:0000313" key="14">
    <source>
        <dbReference type="EMBL" id="RIB11529.1"/>
    </source>
</evidence>
<evidence type="ECO:0000256" key="1">
    <source>
        <dbReference type="ARBA" id="ARBA00004651"/>
    </source>
</evidence>
<comment type="similarity">
    <text evidence="11">Belongs to the chitin synthase family.</text>
</comment>
<dbReference type="InterPro" id="IPR004835">
    <property type="entry name" value="Chitin_synth"/>
</dbReference>
<dbReference type="PANTHER" id="PTHR22914">
    <property type="entry name" value="CHITIN SYNTHASE"/>
    <property type="match status" value="1"/>
</dbReference>
<feature type="transmembrane region" description="Helical" evidence="11">
    <location>
        <begin position="538"/>
        <end position="557"/>
    </location>
</feature>
<feature type="transmembrane region" description="Helical" evidence="11">
    <location>
        <begin position="627"/>
        <end position="646"/>
    </location>
</feature>
<keyword evidence="3 11" id="KW-1003">Cell membrane</keyword>
<dbReference type="SUPFAM" id="SSF53448">
    <property type="entry name" value="Nucleotide-diphospho-sugar transferases"/>
    <property type="match status" value="1"/>
</dbReference>
<organism evidence="14 15">
    <name type="scientific">Gigaspora rosea</name>
    <dbReference type="NCBI Taxonomy" id="44941"/>
    <lineage>
        <taxon>Eukaryota</taxon>
        <taxon>Fungi</taxon>
        <taxon>Fungi incertae sedis</taxon>
        <taxon>Mucoromycota</taxon>
        <taxon>Glomeromycotina</taxon>
        <taxon>Glomeromycetes</taxon>
        <taxon>Diversisporales</taxon>
        <taxon>Gigasporaceae</taxon>
        <taxon>Gigaspora</taxon>
    </lineage>
</organism>
<dbReference type="GO" id="GO:0071555">
    <property type="term" value="P:cell wall organization"/>
    <property type="evidence" value="ECO:0007669"/>
    <property type="project" value="UniProtKB-KW"/>
</dbReference>
<dbReference type="InterPro" id="IPR013616">
    <property type="entry name" value="Chitin_synth_N"/>
</dbReference>
<comment type="function">
    <text evidence="10 11">Polymerizes chitin, a structural polymer of the cell wall and septum, by transferring the sugar moiety of UDP-GlcNAc to the non-reducing end of the growing chitin polymer.</text>
</comment>
<dbReference type="GO" id="GO:0030428">
    <property type="term" value="C:cell septum"/>
    <property type="evidence" value="ECO:0007669"/>
    <property type="project" value="TreeGrafter"/>
</dbReference>
<dbReference type="PANTHER" id="PTHR22914:SF9">
    <property type="entry name" value="CHITIN SYNTHASE 1"/>
    <property type="match status" value="1"/>
</dbReference>
<evidence type="ECO:0000256" key="6">
    <source>
        <dbReference type="ARBA" id="ARBA00022692"/>
    </source>
</evidence>
<comment type="caution">
    <text evidence="14">The sequence shown here is derived from an EMBL/GenBank/DDBJ whole genome shotgun (WGS) entry which is preliminary data.</text>
</comment>
<evidence type="ECO:0000256" key="5">
    <source>
        <dbReference type="ARBA" id="ARBA00022679"/>
    </source>
</evidence>
<dbReference type="CDD" id="cd04190">
    <property type="entry name" value="Chitin_synth_C"/>
    <property type="match status" value="1"/>
</dbReference>
<dbReference type="GO" id="GO:0005886">
    <property type="term" value="C:plasma membrane"/>
    <property type="evidence" value="ECO:0007669"/>
    <property type="project" value="UniProtKB-SubCell"/>
</dbReference>
<evidence type="ECO:0000256" key="12">
    <source>
        <dbReference type="SAM" id="MobiDB-lite"/>
    </source>
</evidence>
<dbReference type="GO" id="GO:0004100">
    <property type="term" value="F:chitin synthase activity"/>
    <property type="evidence" value="ECO:0007669"/>
    <property type="project" value="UniProtKB-UniRule"/>
</dbReference>
<evidence type="ECO:0000256" key="11">
    <source>
        <dbReference type="RuleBase" id="RU366040"/>
    </source>
</evidence>
<proteinExistence type="inferred from homology"/>
<feature type="domain" description="Chitin synthase N-terminal" evidence="13">
    <location>
        <begin position="66"/>
        <end position="134"/>
    </location>
</feature>
<comment type="subcellular location">
    <subcellularLocation>
        <location evidence="1 11">Cell membrane</location>
        <topology evidence="1 11">Multi-pass membrane protein</topology>
    </subcellularLocation>
</comment>
<dbReference type="Pfam" id="PF08407">
    <property type="entry name" value="Chitin_synth_1N"/>
    <property type="match status" value="1"/>
</dbReference>
<feature type="compositionally biased region" description="Polar residues" evidence="12">
    <location>
        <begin position="34"/>
        <end position="45"/>
    </location>
</feature>
<name>A0A397URY1_9GLOM</name>
<evidence type="ECO:0000259" key="13">
    <source>
        <dbReference type="Pfam" id="PF08407"/>
    </source>
</evidence>
<evidence type="ECO:0000256" key="3">
    <source>
        <dbReference type="ARBA" id="ARBA00022475"/>
    </source>
</evidence>
<dbReference type="OrthoDB" id="26569at2759"/>
<gene>
    <name evidence="14" type="ORF">C2G38_101266</name>
</gene>
<keyword evidence="5 11" id="KW-0808">Transferase</keyword>
<evidence type="ECO:0000256" key="10">
    <source>
        <dbReference type="ARBA" id="ARBA00024009"/>
    </source>
</evidence>
<accession>A0A397URY1</accession>
<keyword evidence="7 11" id="KW-1133">Transmembrane helix</keyword>
<keyword evidence="4 11" id="KW-0328">Glycosyltransferase</keyword>
<dbReference type="AlphaFoldDB" id="A0A397URY1"/>
<reference evidence="14 15" key="1">
    <citation type="submission" date="2018-06" db="EMBL/GenBank/DDBJ databases">
        <title>Comparative genomics reveals the genomic features of Rhizophagus irregularis, R. cerebriforme, R. diaphanum and Gigaspora rosea, and their symbiotic lifestyle signature.</title>
        <authorList>
            <person name="Morin E."/>
            <person name="San Clemente H."/>
            <person name="Chen E.C.H."/>
            <person name="De La Providencia I."/>
            <person name="Hainaut M."/>
            <person name="Kuo A."/>
            <person name="Kohler A."/>
            <person name="Murat C."/>
            <person name="Tang N."/>
            <person name="Roy S."/>
            <person name="Loubradou J."/>
            <person name="Henrissat B."/>
            <person name="Grigoriev I.V."/>
            <person name="Corradi N."/>
            <person name="Roux C."/>
            <person name="Martin F.M."/>
        </authorList>
    </citation>
    <scope>NUCLEOTIDE SEQUENCE [LARGE SCALE GENOMIC DNA]</scope>
    <source>
        <strain evidence="14 15">DAOM 194757</strain>
    </source>
</reference>
<dbReference type="GO" id="GO:0006031">
    <property type="term" value="P:chitin biosynthetic process"/>
    <property type="evidence" value="ECO:0007669"/>
    <property type="project" value="UniProtKB-UniRule"/>
</dbReference>
<evidence type="ECO:0000256" key="2">
    <source>
        <dbReference type="ARBA" id="ARBA00012543"/>
    </source>
</evidence>
<evidence type="ECO:0000256" key="8">
    <source>
        <dbReference type="ARBA" id="ARBA00023136"/>
    </source>
</evidence>
<dbReference type="STRING" id="44941.A0A397URY1"/>
<evidence type="ECO:0000256" key="9">
    <source>
        <dbReference type="ARBA" id="ARBA00023316"/>
    </source>
</evidence>
<keyword evidence="15" id="KW-1185">Reference proteome</keyword>
<dbReference type="InterPro" id="IPR029044">
    <property type="entry name" value="Nucleotide-diphossugar_trans"/>
</dbReference>
<feature type="transmembrane region" description="Helical" evidence="11">
    <location>
        <begin position="787"/>
        <end position="809"/>
    </location>
</feature>
<protein>
    <recommendedName>
        <fullName evidence="2 11">Chitin synthase</fullName>
        <ecNumber evidence="2 11">2.4.1.16</ecNumber>
    </recommendedName>
</protein>
<feature type="transmembrane region" description="Helical" evidence="11">
    <location>
        <begin position="658"/>
        <end position="674"/>
    </location>
</feature>
<evidence type="ECO:0000256" key="4">
    <source>
        <dbReference type="ARBA" id="ARBA00022676"/>
    </source>
</evidence>
<dbReference type="EC" id="2.4.1.16" evidence="2 11"/>
<sequence>MQNHQSIYIQEGDNPFPLGQQGYVQQPPPLPSKDFNNGSPISINVESEKSRQHWGEAPERQTRRHTKQRVVLKDGKHLVLECPIPADLLGNISNKESREFTHMRYTACTSGPDNFKQEGFSLRQAETAPRRATELFIVLTMYNENKDLLSRTFHGVVKNIAHLCNRKKSKVWGEEGWKKVVVCIVADGREQIDPSSLAYLAALGVYQDGVAVDKVKDDVVNAHIYEYTTQISIDHSMDFKTFEADPDVVPVQVLFCLKEKNAKKINSHRWFFNAFGPILEPNICVLIDVGTEPGRKSIYNLWKSFDVDPKVAGACGEIVTMKGKGWKKLLNPIVAAQNFEYKMSNILDKPFESIFGYITVLPGAFSAYRYIALQSTINDEGEEEGPLASYFKGELDDKEEEKKKENMFVANMYLAEDRILCFELVAKRKCTWLLHYVKSSQAETDVPEDVTGLIRQRRRWLNGSFFASFYAISHFYYISRSDHSIGRKIFLYIEMAYQAYNLIFSWFAIGNFTLTFYILGQAFSFGPDAPWSQDAGKIIFLFLEYIYLLLVIVQFIFALGHRPQGSNKAYIISIIFFSIIMVYMLFAAFWLAIKGINSGISSLGPYADPSNTATARSILNNDKFRNIILSLVSTFGLYLISSLMMLDPWHIFTCAVQYIILLPFYVIILNIYAFCNIHDVTWGNRPETPKESGSKEAKDVKSSTVPTVEVSVPEDINSVYQLAVQEVRRKSSKEVTIATPKQKREDSRKSFRTKVVLAWVFSNIILITIISSLGNSQASVIDGYMAFILWSVAGLAAFRFFGTFTYLIFRLFTDPNILSCTK</sequence>
<comment type="catalytic activity">
    <reaction evidence="11">
        <text>[(1-&gt;4)-N-acetyl-beta-D-glucosaminyl](n) + UDP-N-acetyl-alpha-D-glucosamine = [(1-&gt;4)-N-acetyl-beta-D-glucosaminyl](n+1) + UDP + H(+)</text>
        <dbReference type="Rhea" id="RHEA:16637"/>
        <dbReference type="Rhea" id="RHEA-COMP:9593"/>
        <dbReference type="Rhea" id="RHEA-COMP:9595"/>
        <dbReference type="ChEBI" id="CHEBI:15378"/>
        <dbReference type="ChEBI" id="CHEBI:17029"/>
        <dbReference type="ChEBI" id="CHEBI:57705"/>
        <dbReference type="ChEBI" id="CHEBI:58223"/>
        <dbReference type="EC" id="2.4.1.16"/>
    </reaction>
</comment>
<feature type="transmembrane region" description="Helical" evidence="11">
    <location>
        <begin position="756"/>
        <end position="775"/>
    </location>
</feature>
<keyword evidence="6 11" id="KW-0812">Transmembrane</keyword>
<feature type="region of interest" description="Disordered" evidence="12">
    <location>
        <begin position="11"/>
        <end position="67"/>
    </location>
</feature>
<feature type="transmembrane region" description="Helical" evidence="11">
    <location>
        <begin position="499"/>
        <end position="518"/>
    </location>
</feature>
<feature type="compositionally biased region" description="Basic and acidic residues" evidence="12">
    <location>
        <begin position="46"/>
        <end position="61"/>
    </location>
</feature>
<feature type="transmembrane region" description="Helical" evidence="11">
    <location>
        <begin position="569"/>
        <end position="593"/>
    </location>
</feature>
<keyword evidence="9 11" id="KW-0961">Cell wall biogenesis/degradation</keyword>
<keyword evidence="8 11" id="KW-0472">Membrane</keyword>
<dbReference type="Pfam" id="PF01644">
    <property type="entry name" value="Chitin_synth_1"/>
    <property type="match status" value="1"/>
</dbReference>
<evidence type="ECO:0000313" key="15">
    <source>
        <dbReference type="Proteomes" id="UP000266673"/>
    </source>
</evidence>
<dbReference type="EMBL" id="QKWP01001123">
    <property type="protein sequence ID" value="RIB11529.1"/>
    <property type="molecule type" value="Genomic_DNA"/>
</dbReference>
<feature type="transmembrane region" description="Helical" evidence="11">
    <location>
        <begin position="460"/>
        <end position="478"/>
    </location>
</feature>
<dbReference type="Proteomes" id="UP000266673">
    <property type="component" value="Unassembled WGS sequence"/>
</dbReference>